<dbReference type="AlphaFoldDB" id="L0DTZ2"/>
<organism evidence="1 2">
    <name type="scientific">Thioalkalivibrio nitratireducens (strain DSM 14787 / UNIQEM 213 / ALEN2)</name>
    <dbReference type="NCBI Taxonomy" id="1255043"/>
    <lineage>
        <taxon>Bacteria</taxon>
        <taxon>Pseudomonadati</taxon>
        <taxon>Pseudomonadota</taxon>
        <taxon>Gammaproteobacteria</taxon>
        <taxon>Chromatiales</taxon>
        <taxon>Ectothiorhodospiraceae</taxon>
        <taxon>Thioalkalivibrio</taxon>
    </lineage>
</organism>
<reference evidence="1" key="1">
    <citation type="submission" date="2015-12" db="EMBL/GenBank/DDBJ databases">
        <authorList>
            <person name="Tikhonova T.V."/>
            <person name="Pavlov A.R."/>
            <person name="Beletsky A.V."/>
            <person name="Mardanov A.V."/>
            <person name="Sorokin D.Y."/>
            <person name="Ravin N.V."/>
            <person name="Popov V.O."/>
        </authorList>
    </citation>
    <scope>NUCLEOTIDE SEQUENCE</scope>
    <source>
        <strain evidence="1">DSM 14787</strain>
    </source>
</reference>
<accession>L0DTZ2</accession>
<dbReference type="KEGG" id="tni:TVNIR_0757"/>
<dbReference type="PATRIC" id="fig|1255043.3.peg.763"/>
<sequence>MARVGAVAGGDVRSISLGDYLSMSDDLRFDDLQAALDRAWDDHGSAQRGSDLALCLVDA</sequence>
<evidence type="ECO:0000313" key="2">
    <source>
        <dbReference type="Proteomes" id="UP000010809"/>
    </source>
</evidence>
<gene>
    <name evidence="1" type="ordered locus">TVNIR_0757</name>
</gene>
<name>L0DTZ2_THIND</name>
<keyword evidence="2" id="KW-1185">Reference proteome</keyword>
<evidence type="ECO:0000313" key="1">
    <source>
        <dbReference type="EMBL" id="AGA32450.1"/>
    </source>
</evidence>
<dbReference type="EMBL" id="CP003989">
    <property type="protein sequence ID" value="AGA32450.1"/>
    <property type="molecule type" value="Genomic_DNA"/>
</dbReference>
<protein>
    <submittedName>
        <fullName evidence="1">Uncharacterized protein</fullName>
    </submittedName>
</protein>
<dbReference type="Proteomes" id="UP000010809">
    <property type="component" value="Chromosome"/>
</dbReference>
<proteinExistence type="predicted"/>
<dbReference type="HOGENOM" id="CLU_2959413_0_0_6"/>